<dbReference type="GO" id="GO:0003874">
    <property type="term" value="F:6-pyruvoyltetrahydropterin synthase activity"/>
    <property type="evidence" value="ECO:0007669"/>
    <property type="project" value="InterPro"/>
</dbReference>
<dbReference type="EMBL" id="JACHGY010000001">
    <property type="protein sequence ID" value="MBB6429672.1"/>
    <property type="molecule type" value="Genomic_DNA"/>
</dbReference>
<evidence type="ECO:0000256" key="10">
    <source>
        <dbReference type="ARBA" id="ARBA00048807"/>
    </source>
</evidence>
<keyword evidence="8 11" id="KW-0456">Lyase</keyword>
<dbReference type="Proteomes" id="UP000541810">
    <property type="component" value="Unassembled WGS sequence"/>
</dbReference>
<dbReference type="RefSeq" id="WP_184677241.1">
    <property type="nucleotide sequence ID" value="NZ_JACHGY010000001.1"/>
</dbReference>
<dbReference type="Gene3D" id="3.30.479.10">
    <property type="entry name" value="6-pyruvoyl tetrahydropterin synthase/QueD"/>
    <property type="match status" value="1"/>
</dbReference>
<comment type="similarity">
    <text evidence="3">Belongs to the PTPS family. QueD subfamily.</text>
</comment>
<gene>
    <name evidence="11" type="ORF">HNQ40_001478</name>
</gene>
<evidence type="ECO:0000256" key="1">
    <source>
        <dbReference type="ARBA" id="ARBA00001947"/>
    </source>
</evidence>
<protein>
    <recommendedName>
        <fullName evidence="5">6-carboxy-5,6,7,8-tetrahydropterin synthase</fullName>
        <ecNumber evidence="4">4.1.2.50</ecNumber>
    </recommendedName>
    <alternativeName>
        <fullName evidence="9">Queuosine biosynthesis protein QueD</fullName>
    </alternativeName>
</protein>
<comment type="catalytic activity">
    <reaction evidence="10">
        <text>7,8-dihydroneopterin 3'-triphosphate + H2O = 6-carboxy-5,6,7,8-tetrahydropterin + triphosphate + acetaldehyde + 2 H(+)</text>
        <dbReference type="Rhea" id="RHEA:27966"/>
        <dbReference type="ChEBI" id="CHEBI:15343"/>
        <dbReference type="ChEBI" id="CHEBI:15377"/>
        <dbReference type="ChEBI" id="CHEBI:15378"/>
        <dbReference type="ChEBI" id="CHEBI:18036"/>
        <dbReference type="ChEBI" id="CHEBI:58462"/>
        <dbReference type="ChEBI" id="CHEBI:61032"/>
        <dbReference type="EC" id="4.1.2.50"/>
    </reaction>
</comment>
<evidence type="ECO:0000313" key="11">
    <source>
        <dbReference type="EMBL" id="MBB6429672.1"/>
    </source>
</evidence>
<dbReference type="SUPFAM" id="SSF55620">
    <property type="entry name" value="Tetrahydrobiopterin biosynthesis enzymes-like"/>
    <property type="match status" value="1"/>
</dbReference>
<comment type="cofactor">
    <cofactor evidence="1">
        <name>Zn(2+)</name>
        <dbReference type="ChEBI" id="CHEBI:29105"/>
    </cofactor>
</comment>
<evidence type="ECO:0000256" key="9">
    <source>
        <dbReference type="ARBA" id="ARBA00031449"/>
    </source>
</evidence>
<reference evidence="11 12" key="1">
    <citation type="submission" date="2020-08" db="EMBL/GenBank/DDBJ databases">
        <title>Genomic Encyclopedia of Type Strains, Phase IV (KMG-IV): sequencing the most valuable type-strain genomes for metagenomic binning, comparative biology and taxonomic classification.</title>
        <authorList>
            <person name="Goeker M."/>
        </authorList>
    </citation>
    <scope>NUCLEOTIDE SEQUENCE [LARGE SCALE GENOMIC DNA]</scope>
    <source>
        <strain evidence="11 12">DSM 103725</strain>
    </source>
</reference>
<evidence type="ECO:0000313" key="12">
    <source>
        <dbReference type="Proteomes" id="UP000541810"/>
    </source>
</evidence>
<dbReference type="InterPro" id="IPR022470">
    <property type="entry name" value="PTPS_Cys_AS"/>
</dbReference>
<dbReference type="InterPro" id="IPR007115">
    <property type="entry name" value="6-PTP_synth/QueD"/>
</dbReference>
<accession>A0A7X0H5I6</accession>
<organism evidence="11 12">
    <name type="scientific">Algisphaera agarilytica</name>
    <dbReference type="NCBI Taxonomy" id="1385975"/>
    <lineage>
        <taxon>Bacteria</taxon>
        <taxon>Pseudomonadati</taxon>
        <taxon>Planctomycetota</taxon>
        <taxon>Phycisphaerae</taxon>
        <taxon>Phycisphaerales</taxon>
        <taxon>Phycisphaeraceae</taxon>
        <taxon>Algisphaera</taxon>
    </lineage>
</organism>
<evidence type="ECO:0000256" key="7">
    <source>
        <dbReference type="ARBA" id="ARBA00022833"/>
    </source>
</evidence>
<dbReference type="InterPro" id="IPR038418">
    <property type="entry name" value="6-PTP_synth/QueD_sf"/>
</dbReference>
<evidence type="ECO:0000256" key="2">
    <source>
        <dbReference type="ARBA" id="ARBA00005061"/>
    </source>
</evidence>
<evidence type="ECO:0000256" key="5">
    <source>
        <dbReference type="ARBA" id="ARBA00018141"/>
    </source>
</evidence>
<evidence type="ECO:0000256" key="8">
    <source>
        <dbReference type="ARBA" id="ARBA00023239"/>
    </source>
</evidence>
<keyword evidence="12" id="KW-1185">Reference proteome</keyword>
<dbReference type="EC" id="4.1.2.50" evidence="4"/>
<dbReference type="GO" id="GO:0070497">
    <property type="term" value="F:6-carboxytetrahydropterin synthase activity"/>
    <property type="evidence" value="ECO:0007669"/>
    <property type="project" value="UniProtKB-EC"/>
</dbReference>
<dbReference type="PROSITE" id="PS00987">
    <property type="entry name" value="PTPS_1"/>
    <property type="match status" value="1"/>
</dbReference>
<evidence type="ECO:0000256" key="3">
    <source>
        <dbReference type="ARBA" id="ARBA00008900"/>
    </source>
</evidence>
<sequence length="270" mass="30185">MLELSRTVRFCLSPDPGDDDSPRDNTFASWPAMRGLGRYYEVQVVCRGLADPQTGYFINIKEIDTAVRDHVLPRMRRAIADEQAAMNVAMGSLMRDLFTALAPALNHTVHHFALQLTPTLALVIENQAMDTILIKQQYEFSAAHRLHVPEFDDEQNRQTFGKCNNPAGHGHNYRVEVVVGAPIDAHGQTVSPAALDAVVDQHVIERLDHKHLNVDVPEFAEQNPSVENIVRVVWDYLTPGLAELPDGAKLDEVSVWETGKTVCTYRGPER</sequence>
<comment type="pathway">
    <text evidence="2">Purine metabolism; 7-cyano-7-deazaguanine biosynthesis.</text>
</comment>
<dbReference type="UniPathway" id="UPA00391"/>
<keyword evidence="7" id="KW-0862">Zinc</keyword>
<evidence type="ECO:0000256" key="4">
    <source>
        <dbReference type="ARBA" id="ARBA00012982"/>
    </source>
</evidence>
<dbReference type="Pfam" id="PF01242">
    <property type="entry name" value="PTPS"/>
    <property type="match status" value="1"/>
</dbReference>
<dbReference type="GO" id="GO:0046872">
    <property type="term" value="F:metal ion binding"/>
    <property type="evidence" value="ECO:0007669"/>
    <property type="project" value="UniProtKB-KW"/>
</dbReference>
<proteinExistence type="inferred from homology"/>
<dbReference type="PANTHER" id="PTHR12589:SF7">
    <property type="entry name" value="6-PYRUVOYL TETRAHYDROBIOPTERIN SYNTHASE"/>
    <property type="match status" value="1"/>
</dbReference>
<keyword evidence="6" id="KW-0479">Metal-binding</keyword>
<dbReference type="AlphaFoldDB" id="A0A7X0H5I6"/>
<dbReference type="GO" id="GO:0006729">
    <property type="term" value="P:tetrahydrobiopterin biosynthetic process"/>
    <property type="evidence" value="ECO:0007669"/>
    <property type="project" value="InterPro"/>
</dbReference>
<dbReference type="PANTHER" id="PTHR12589">
    <property type="entry name" value="PYRUVOYL TETRAHYDROBIOPTERIN SYNTHASE"/>
    <property type="match status" value="1"/>
</dbReference>
<name>A0A7X0H5I6_9BACT</name>
<evidence type="ECO:0000256" key="6">
    <source>
        <dbReference type="ARBA" id="ARBA00022723"/>
    </source>
</evidence>
<comment type="caution">
    <text evidence="11">The sequence shown here is derived from an EMBL/GenBank/DDBJ whole genome shotgun (WGS) entry which is preliminary data.</text>
</comment>